<name>A0A0N4XYB1_NIPBR</name>
<keyword evidence="2" id="KW-1185">Reference proteome</keyword>
<dbReference type="GO" id="GO:0005634">
    <property type="term" value="C:nucleus"/>
    <property type="evidence" value="ECO:0007669"/>
    <property type="project" value="TreeGrafter"/>
</dbReference>
<dbReference type="NCBIfam" id="TIGR01549">
    <property type="entry name" value="HAD-SF-IA-v1"/>
    <property type="match status" value="1"/>
</dbReference>
<dbReference type="SFLD" id="SFLDG01129">
    <property type="entry name" value="C1.5:_HAD__Beta-PGM__Phosphata"/>
    <property type="match status" value="1"/>
</dbReference>
<dbReference type="NCBIfam" id="TIGR02252">
    <property type="entry name" value="DREG-2"/>
    <property type="match status" value="1"/>
</dbReference>
<dbReference type="WBParaSite" id="NBR_0000805801-mRNA-1">
    <property type="protein sequence ID" value="NBR_0000805801-mRNA-1"/>
    <property type="gene ID" value="NBR_0000805801"/>
</dbReference>
<dbReference type="AlphaFoldDB" id="A0A0N4XYB1"/>
<dbReference type="NCBIfam" id="TIGR01509">
    <property type="entry name" value="HAD-SF-IA-v3"/>
    <property type="match status" value="1"/>
</dbReference>
<dbReference type="CDD" id="cd16415">
    <property type="entry name" value="HAD_dREG-2_like"/>
    <property type="match status" value="1"/>
</dbReference>
<dbReference type="STRING" id="27835.A0A0N4XYB1"/>
<dbReference type="Pfam" id="PF00702">
    <property type="entry name" value="Hydrolase"/>
    <property type="match status" value="1"/>
</dbReference>
<sequence length="255" mass="28914">MRNISTAFGHLRRTSCTISLPTSVRVVSFDAMDTVITMSEPFNIVYSRVLKDFGFYVDPPRVAATFSKYMESLSSSYPCFGWNSIGDYEWWKRVIQGCLTEACVSTIPSDDIAAIARRLFGFYTTTNAWRIVDPELENVITKLRERGIGTAIVSNFDTRLRQILLNMNIHHLFDVVVASGEHGVEKPDPNIFKIITDHYGLSSPSELLHVGDSYRNDYQGAKNFGAHAILFEPYGKNRDVFATRRIMSFTELNVE</sequence>
<organism evidence="3">
    <name type="scientific">Nippostrongylus brasiliensis</name>
    <name type="common">Rat hookworm</name>
    <dbReference type="NCBI Taxonomy" id="27835"/>
    <lineage>
        <taxon>Eukaryota</taxon>
        <taxon>Metazoa</taxon>
        <taxon>Ecdysozoa</taxon>
        <taxon>Nematoda</taxon>
        <taxon>Chromadorea</taxon>
        <taxon>Rhabditida</taxon>
        <taxon>Rhabditina</taxon>
        <taxon>Rhabditomorpha</taxon>
        <taxon>Strongyloidea</taxon>
        <taxon>Heligmosomidae</taxon>
        <taxon>Nippostrongylus</taxon>
    </lineage>
</organism>
<evidence type="ECO:0000313" key="1">
    <source>
        <dbReference type="EMBL" id="VDL71648.1"/>
    </source>
</evidence>
<protein>
    <submittedName>
        <fullName evidence="3">Haloacid dehalogenase-like hydrolase domain-containing protein 3</fullName>
    </submittedName>
</protein>
<dbReference type="InterPro" id="IPR044924">
    <property type="entry name" value="HAD-SF_hydro_IA_REG-2-like_cap"/>
</dbReference>
<accession>A0A0N4XYB1</accession>
<dbReference type="PRINTS" id="PR00413">
    <property type="entry name" value="HADHALOGNASE"/>
</dbReference>
<dbReference type="EMBL" id="UYSL01019959">
    <property type="protein sequence ID" value="VDL71648.1"/>
    <property type="molecule type" value="Genomic_DNA"/>
</dbReference>
<evidence type="ECO:0000313" key="2">
    <source>
        <dbReference type="Proteomes" id="UP000271162"/>
    </source>
</evidence>
<dbReference type="OMA" id="KCVGIIS"/>
<dbReference type="InterPro" id="IPR036412">
    <property type="entry name" value="HAD-like_sf"/>
</dbReference>
<reference evidence="1 2" key="2">
    <citation type="submission" date="2018-11" db="EMBL/GenBank/DDBJ databases">
        <authorList>
            <consortium name="Pathogen Informatics"/>
        </authorList>
    </citation>
    <scope>NUCLEOTIDE SEQUENCE [LARGE SCALE GENOMIC DNA]</scope>
</reference>
<dbReference type="PANTHER" id="PTHR46191:SF2">
    <property type="entry name" value="HALOACID DEHALOGENASE-LIKE HYDROLASE DOMAIN-CONTAINING PROTEIN 3"/>
    <property type="match status" value="1"/>
</dbReference>
<dbReference type="InterPro" id="IPR051828">
    <property type="entry name" value="HAD-like_hydrolase_domain"/>
</dbReference>
<dbReference type="Gene3D" id="1.10.150.720">
    <property type="entry name" value="Haloacid dehalogenase-like hydrolase"/>
    <property type="match status" value="1"/>
</dbReference>
<dbReference type="Proteomes" id="UP000271162">
    <property type="component" value="Unassembled WGS sequence"/>
</dbReference>
<evidence type="ECO:0000313" key="3">
    <source>
        <dbReference type="WBParaSite" id="NBR_0000805801-mRNA-1"/>
    </source>
</evidence>
<dbReference type="SUPFAM" id="SSF56784">
    <property type="entry name" value="HAD-like"/>
    <property type="match status" value="1"/>
</dbReference>
<reference evidence="3" key="1">
    <citation type="submission" date="2017-02" db="UniProtKB">
        <authorList>
            <consortium name="WormBaseParasite"/>
        </authorList>
    </citation>
    <scope>IDENTIFICATION</scope>
</reference>
<dbReference type="InterPro" id="IPR011949">
    <property type="entry name" value="HAD-SF_hydro_IA_REG-2-like"/>
</dbReference>
<dbReference type="InterPro" id="IPR023214">
    <property type="entry name" value="HAD_sf"/>
</dbReference>
<dbReference type="SFLD" id="SFLDS00003">
    <property type="entry name" value="Haloacid_Dehalogenase"/>
    <property type="match status" value="1"/>
</dbReference>
<gene>
    <name evidence="1" type="ORF">NBR_LOCUS8059</name>
</gene>
<dbReference type="Gene3D" id="3.40.50.1000">
    <property type="entry name" value="HAD superfamily/HAD-like"/>
    <property type="match status" value="1"/>
</dbReference>
<dbReference type="InterPro" id="IPR006439">
    <property type="entry name" value="HAD-SF_hydro_IA"/>
</dbReference>
<proteinExistence type="predicted"/>
<dbReference type="PANTHER" id="PTHR46191">
    <property type="match status" value="1"/>
</dbReference>